<dbReference type="PANTHER" id="PTHR30136">
    <property type="entry name" value="HELIX-TURN-HELIX TRANSCRIPTIONAL REGULATOR, ICLR FAMILY"/>
    <property type="match status" value="1"/>
</dbReference>
<dbReference type="InterPro" id="IPR005471">
    <property type="entry name" value="Tscrpt_reg_IclR_N"/>
</dbReference>
<dbReference type="SUPFAM" id="SSF55781">
    <property type="entry name" value="GAF domain-like"/>
    <property type="match status" value="1"/>
</dbReference>
<reference evidence="7 8" key="1">
    <citation type="submission" date="2015-11" db="EMBL/GenBank/DDBJ databases">
        <title>Expanding the genomic diversity of Burkholderia species for the development of highly accurate diagnostics.</title>
        <authorList>
            <person name="Sahl J."/>
            <person name="Keim P."/>
            <person name="Wagner D."/>
        </authorList>
    </citation>
    <scope>NUCLEOTIDE SEQUENCE [LARGE SCALE GENOMIC DNA]</scope>
    <source>
        <strain evidence="7 8">MSMB1137WGS</strain>
    </source>
</reference>
<protein>
    <submittedName>
        <fullName evidence="7">IclR family transcriptional regulator</fullName>
    </submittedName>
</protein>
<dbReference type="GO" id="GO:0045892">
    <property type="term" value="P:negative regulation of DNA-templated transcription"/>
    <property type="evidence" value="ECO:0007669"/>
    <property type="project" value="TreeGrafter"/>
</dbReference>
<evidence type="ECO:0000313" key="8">
    <source>
        <dbReference type="Proteomes" id="UP000056732"/>
    </source>
</evidence>
<dbReference type="PROSITE" id="PS51078">
    <property type="entry name" value="ICLR_ED"/>
    <property type="match status" value="1"/>
</dbReference>
<dbReference type="Pfam" id="PF01614">
    <property type="entry name" value="IclR_C"/>
    <property type="match status" value="1"/>
</dbReference>
<dbReference type="InterPro" id="IPR036388">
    <property type="entry name" value="WH-like_DNA-bd_sf"/>
</dbReference>
<evidence type="ECO:0000256" key="2">
    <source>
        <dbReference type="ARBA" id="ARBA00023125"/>
    </source>
</evidence>
<dbReference type="InterPro" id="IPR014757">
    <property type="entry name" value="Tscrpt_reg_IclR_C"/>
</dbReference>
<proteinExistence type="predicted"/>
<evidence type="ECO:0000256" key="3">
    <source>
        <dbReference type="ARBA" id="ARBA00023163"/>
    </source>
</evidence>
<gene>
    <name evidence="7" type="ORF">WK53_33900</name>
</gene>
<accession>A0AAW3NE93</accession>
<dbReference type="Gene3D" id="1.10.10.10">
    <property type="entry name" value="Winged helix-like DNA-binding domain superfamily/Winged helix DNA-binding domain"/>
    <property type="match status" value="1"/>
</dbReference>
<evidence type="ECO:0000256" key="1">
    <source>
        <dbReference type="ARBA" id="ARBA00023015"/>
    </source>
</evidence>
<name>A0AAW3NE93_9BURK</name>
<dbReference type="RefSeq" id="WP_059928446.1">
    <property type="nucleotide sequence ID" value="NZ_LPDO01000063.1"/>
</dbReference>
<comment type="caution">
    <text evidence="7">The sequence shown here is derived from an EMBL/GenBank/DDBJ whole genome shotgun (WGS) entry which is preliminary data.</text>
</comment>
<dbReference type="Gene3D" id="3.30.450.40">
    <property type="match status" value="2"/>
</dbReference>
<dbReference type="GO" id="GO:0003700">
    <property type="term" value="F:DNA-binding transcription factor activity"/>
    <property type="evidence" value="ECO:0007669"/>
    <property type="project" value="TreeGrafter"/>
</dbReference>
<sequence>MARDSESVRTPQGVTPSGIDVLDRAAAILFAFRHDDEPLTLTELSERTGLYKSTLSRLAQALCHHNFLIRLNDGRYWIGSAALHLSAIYETGFDLRNILLPAMKELSAQTGEAVSFHVRERDHRVCLYRIASRHSVRAEVRQGDVQPLERGAGGRVLLAFSAEPGAPYDEIRTRYVYLSLGERDPETAGISVPVFRVGQELVGALGIVGPAARMGIEEMERYRPRLLQVAAHVTAALGGNAAPLLAAASTDAMPHITAAGRKTRAKHQSKKKPSESSRKAQEKEHA</sequence>
<dbReference type="GO" id="GO:0003677">
    <property type="term" value="F:DNA binding"/>
    <property type="evidence" value="ECO:0007669"/>
    <property type="project" value="UniProtKB-KW"/>
</dbReference>
<feature type="region of interest" description="Disordered" evidence="4">
    <location>
        <begin position="257"/>
        <end position="286"/>
    </location>
</feature>
<evidence type="ECO:0000256" key="4">
    <source>
        <dbReference type="SAM" id="MobiDB-lite"/>
    </source>
</evidence>
<dbReference type="Proteomes" id="UP000056732">
    <property type="component" value="Unassembled WGS sequence"/>
</dbReference>
<organism evidence="7 8">
    <name type="scientific">Burkholderia ubonensis</name>
    <dbReference type="NCBI Taxonomy" id="101571"/>
    <lineage>
        <taxon>Bacteria</taxon>
        <taxon>Pseudomonadati</taxon>
        <taxon>Pseudomonadota</taxon>
        <taxon>Betaproteobacteria</taxon>
        <taxon>Burkholderiales</taxon>
        <taxon>Burkholderiaceae</taxon>
        <taxon>Burkholderia</taxon>
        <taxon>Burkholderia cepacia complex</taxon>
    </lineage>
</organism>
<evidence type="ECO:0000313" key="7">
    <source>
        <dbReference type="EMBL" id="KVT55180.1"/>
    </source>
</evidence>
<dbReference type="InterPro" id="IPR029016">
    <property type="entry name" value="GAF-like_dom_sf"/>
</dbReference>
<keyword evidence="1" id="KW-0805">Transcription regulation</keyword>
<dbReference type="EMBL" id="LPDO01000063">
    <property type="protein sequence ID" value="KVT55180.1"/>
    <property type="molecule type" value="Genomic_DNA"/>
</dbReference>
<dbReference type="InterPro" id="IPR050707">
    <property type="entry name" value="HTH_MetabolicPath_Reg"/>
</dbReference>
<dbReference type="PROSITE" id="PS51077">
    <property type="entry name" value="HTH_ICLR"/>
    <property type="match status" value="1"/>
</dbReference>
<dbReference type="Pfam" id="PF09339">
    <property type="entry name" value="HTH_IclR"/>
    <property type="match status" value="1"/>
</dbReference>
<dbReference type="PANTHER" id="PTHR30136:SF39">
    <property type="entry name" value="TRANSCRIPTIONAL REGULATORY PROTEIN"/>
    <property type="match status" value="1"/>
</dbReference>
<feature type="domain" description="IclR-ED" evidence="6">
    <location>
        <begin position="81"/>
        <end position="239"/>
    </location>
</feature>
<evidence type="ECO:0000259" key="6">
    <source>
        <dbReference type="PROSITE" id="PS51078"/>
    </source>
</evidence>
<dbReference type="AlphaFoldDB" id="A0AAW3NE93"/>
<feature type="compositionally biased region" description="Basic residues" evidence="4">
    <location>
        <begin position="261"/>
        <end position="271"/>
    </location>
</feature>
<dbReference type="InterPro" id="IPR036390">
    <property type="entry name" value="WH_DNA-bd_sf"/>
</dbReference>
<feature type="domain" description="HTH iclR-type" evidence="5">
    <location>
        <begin position="19"/>
        <end position="80"/>
    </location>
</feature>
<dbReference type="SMART" id="SM00346">
    <property type="entry name" value="HTH_ICLR"/>
    <property type="match status" value="1"/>
</dbReference>
<keyword evidence="3" id="KW-0804">Transcription</keyword>
<evidence type="ECO:0000259" key="5">
    <source>
        <dbReference type="PROSITE" id="PS51077"/>
    </source>
</evidence>
<dbReference type="SUPFAM" id="SSF46785">
    <property type="entry name" value="Winged helix' DNA-binding domain"/>
    <property type="match status" value="1"/>
</dbReference>
<keyword evidence="2" id="KW-0238">DNA-binding</keyword>
<feature type="compositionally biased region" description="Basic and acidic residues" evidence="4">
    <location>
        <begin position="272"/>
        <end position="286"/>
    </location>
</feature>